<dbReference type="STRING" id="55207.KP22_13615"/>
<feature type="chain" id="PRO_5001890997" evidence="1">
    <location>
        <begin position="20"/>
        <end position="184"/>
    </location>
</feature>
<keyword evidence="1" id="KW-0732">Signal</keyword>
<evidence type="ECO:0000256" key="1">
    <source>
        <dbReference type="SAM" id="SignalP"/>
    </source>
</evidence>
<feature type="signal peptide" evidence="1">
    <location>
        <begin position="1"/>
        <end position="19"/>
    </location>
</feature>
<dbReference type="eggNOG" id="ENOG5032TV7">
    <property type="taxonomic scope" value="Bacteria"/>
</dbReference>
<evidence type="ECO:0000313" key="3">
    <source>
        <dbReference type="Proteomes" id="UP000032874"/>
    </source>
</evidence>
<protein>
    <submittedName>
        <fullName evidence="2">Carbapenem biosynthesis protein CpmH</fullName>
    </submittedName>
</protein>
<evidence type="ECO:0000313" key="2">
    <source>
        <dbReference type="EMBL" id="KFX04389.1"/>
    </source>
</evidence>
<dbReference type="EMBL" id="JQHM01000005">
    <property type="protein sequence ID" value="KFX04389.1"/>
    <property type="molecule type" value="Genomic_DNA"/>
</dbReference>
<sequence>MKISVLVALGLLSPLGALAQLSEQDYQQRVQDFFDAEPPLCLGEKQWPVHSPKGDSPWNSGRLHALVEAGLAYATPEGTGKVYRLSPVGEKNWRQYGDLCYGRMQVSRIENIDRVNQELTVVYFTYRLAPLESWAHNRSLRFAFSELDNLVGGMENTRYSATIRETLGGAAKLQDYPVPVELDY</sequence>
<gene>
    <name evidence="2" type="ORF">KP22_13615</name>
</gene>
<comment type="caution">
    <text evidence="2">The sequence shown here is derived from an EMBL/GenBank/DDBJ whole genome shotgun (WGS) entry which is preliminary data.</text>
</comment>
<organism evidence="2 3">
    <name type="scientific">Pectobacterium betavasculorum</name>
    <dbReference type="NCBI Taxonomy" id="55207"/>
    <lineage>
        <taxon>Bacteria</taxon>
        <taxon>Pseudomonadati</taxon>
        <taxon>Pseudomonadota</taxon>
        <taxon>Gammaproteobacteria</taxon>
        <taxon>Enterobacterales</taxon>
        <taxon>Pectobacteriaceae</taxon>
        <taxon>Pectobacterium</taxon>
    </lineage>
</organism>
<name>A0A093RV37_9GAMM</name>
<dbReference type="RefSeq" id="WP_039324694.1">
    <property type="nucleotide sequence ID" value="NZ_JQHM01000005.1"/>
</dbReference>
<reference evidence="2 3" key="1">
    <citation type="submission" date="2014-08" db="EMBL/GenBank/DDBJ databases">
        <title>Genome sequences of NCPPB Pectobacterium isolates.</title>
        <authorList>
            <person name="Glover R.H."/>
            <person name="Sapp M."/>
            <person name="Elphinstone J."/>
        </authorList>
    </citation>
    <scope>NUCLEOTIDE SEQUENCE [LARGE SCALE GENOMIC DNA]</scope>
    <source>
        <strain evidence="2 3">NCPPB 2795</strain>
    </source>
</reference>
<dbReference type="AlphaFoldDB" id="A0A093RV37"/>
<accession>A0A093RV37</accession>
<proteinExistence type="predicted"/>
<dbReference type="Proteomes" id="UP000032874">
    <property type="component" value="Unassembled WGS sequence"/>
</dbReference>